<dbReference type="SUPFAM" id="SSF50978">
    <property type="entry name" value="WD40 repeat-like"/>
    <property type="match status" value="1"/>
</dbReference>
<dbReference type="PROSITE" id="PS50294">
    <property type="entry name" value="WD_REPEATS_REGION"/>
    <property type="match status" value="1"/>
</dbReference>
<dbReference type="InterPro" id="IPR019775">
    <property type="entry name" value="WD40_repeat_CS"/>
</dbReference>
<dbReference type="InterPro" id="IPR036322">
    <property type="entry name" value="WD40_repeat_dom_sf"/>
</dbReference>
<feature type="compositionally biased region" description="Gly residues" evidence="4">
    <location>
        <begin position="25"/>
        <end position="37"/>
    </location>
</feature>
<evidence type="ECO:0000259" key="5">
    <source>
        <dbReference type="PROSITE" id="PS50197"/>
    </source>
</evidence>
<comment type="caution">
    <text evidence="7">The sequence shown here is derived from an EMBL/GenBank/DDBJ whole genome shotgun (WGS) entry which is preliminary data.</text>
</comment>
<dbReference type="Pfam" id="PF00400">
    <property type="entry name" value="WD40"/>
    <property type="match status" value="1"/>
</dbReference>
<keyword evidence="2" id="KW-0677">Repeat</keyword>
<evidence type="ECO:0008006" key="9">
    <source>
        <dbReference type="Google" id="ProtNLM"/>
    </source>
</evidence>
<sequence length="2073" mass="231760">MLRTFLSPLSARFTSPTTPRQENGFGSGSGNGNGGGNGEEEGSSITPEDFARDVLIEVMRKSVERLKFAEGLNARTEELVEIHKIMLEDACTKDVFREMDGFVVLMSVLSTIQPTHSWAISDAGDPIVVEVLEATRLVFAILSEALHHHEENDTFFEQSVGYEMLSRALQPLLSDSKTSSQTLGFLIALALHNFSLAGLLEISSSIDYTHIDQRIQEMEPLFNTIRHPGAIQAVYQTIALFRDDDHDGVEEKGGKDGMKEKRRYFIYKLLERLSARSHRDHAILNSLHLVGPLFESYLSTTSNREGSETPTLPNSSSKLVIPKVERQVVLRLLKRLLELGSTTEEARMMFQRVIRSDGDGGGEMEESLDGDVLEVLRAGMKTKWPEHFSMEGPAGICIQLDSSRGLPTTGFTFMIWLWVEKFPSIRPNDIFSFRLGDNTLFALRIRADGLFEVQSTGNKEPASFKQVAPKSRWTHIALVHYPHRGSNPSIRLFIDGSLTDSVNWQYPRQEGSKPGVITVGDTDPSASMNWCTTSSYLITTPLGDEIPRFIQHLGPRYSGRFQTDDLVRFMTYDASTSLGIHISNLNSSQKAALSSLMDAIKKGLNIPESSFVFSINPLGNYERKVKAGGLLTHSLSVDSVMGIGFERGVLVEGDVFEVKATSLDLSMWKLGGAAIPLGLIEHAKTTHEISRALSIVTGGLKDSWQNAEDMEQLRGYEILANALRAKSQLINMTGFEILFEFLGLNFKSPDQSTIVNMIAYRAIALDFQLWAQTKMEIQRVHLEHFVTLLETSRYKRFNSKQRIGKMGIIRRLLFVLQTDWYQLESTPWLIQTLKIVAQAQFTTDDVIKPIVAYLAANLHEDISGAVSPRSVVSRIDDGNSQLKAEQVLQVLVSILHSPPAFSKFVSTLPFTRVCLLLLGDRPTPIIAEQILRLLQLGLKSSTSFSRKFELVSGWTTLRTVLPYGWSKDVHVVAFDIMFHRPGGDQMGQKVVTCPQIVPAIFASLQVQLDIIAGSTSQDHHFTDAVELVEKLLESLIELHSTSATFRQVFKSQSSTQFLIDAHKSFVNTLLLAHEIQTPTIRILEKLAHLSLSVALDTAVGSDQKQEILDILQSAEAILNPTPGSSTTLDASVVVGRRTRRSRFSAMRLSTHLGERTVQRSIARIHDWRRTVITTEKKRLRKMVLDLREEQRQVAGLTEWNTLLTCERGIWSKTLGPQFWRLDETEGPYRSRKKMEPDHEMAVSSKVDSKRKQDRITAPESEATSFLQPEVPPWSDTYEISSTGSDDRQLDEDVQEDKHRRVRHELEPGDVIEAASTVARISGVDSSPGLLIFGRTHLYMLDGLVQNEDGEVVDAREAQKSIFFVPGSIVELDGPQRAQRWSYDQIMSSSDRTFLFRDVGMEIYFKDSRSLLVVFSDKSHRQSMNDRLSAFIAGRYSNDTLTPGILKSPLMGRSAKVSVSARISAKVMGFRPDELSTAQRKWQAREISNFAYICILNQLSGRTPSDATQYPVFPWVVSDYTSPTLDLGSPDTFRDLTKPMGALTPSRREAADARYTNLASVGEKPFHYGTHFSSSMIVCHFLIRLAPFTSMFKTLQGGEWDLPDRLFVDIKRAFDSATQDLRGDVRELIPEFYCCPEFLENYANHDFGVQQSSGERIVQQALESDYVSRHLPAWIDLIWGYKQRDAEALNVFHPLSYEGAIDLDAITDDLEREATVGIIHNFGQTPRKLFATQHPDRMMHGSSSLPIGTIYGIAEDFHLLAQADKVTRDLGVGNPVYDLAIDAIGERIIPCPKGVLLFPSRPHESIEWNSGQGTTGDLRVVIDRKARKTVKMHMDILTPTLVTGSTDYMVRLWRVIRGGGHASSPRYGDSPLRISLTHLMRSHTAPVTCVTASRTWSLIISGSEDGSAAIWDLNRGVYVRSIWHSKPGDSPVHLVAVNESTGYIATCSRDTLWLHTINARPITSLDLTGLAGSPMYPPITSLAFLEREYSRRGVLATGSHDGSIALRTWNADNTPEGQKAQWEFVTLKTLKVKTAQGERKARGLTPCVTALKFVGEELYHGEDSGKVFVWELPE</sequence>
<proteinExistence type="predicted"/>
<evidence type="ECO:0000313" key="7">
    <source>
        <dbReference type="EMBL" id="KAJ3487361.1"/>
    </source>
</evidence>
<dbReference type="PROSITE" id="PS51783">
    <property type="entry name" value="PH_BEACH"/>
    <property type="match status" value="1"/>
</dbReference>
<dbReference type="SUPFAM" id="SSF81837">
    <property type="entry name" value="BEACH domain"/>
    <property type="match status" value="1"/>
</dbReference>
<dbReference type="PANTHER" id="PTHR46108">
    <property type="entry name" value="BLUE CHEESE"/>
    <property type="match status" value="1"/>
</dbReference>
<dbReference type="Gene3D" id="2.30.29.30">
    <property type="entry name" value="Pleckstrin-homology domain (PH domain)/Phosphotyrosine-binding domain (PTB)"/>
    <property type="match status" value="1"/>
</dbReference>
<evidence type="ECO:0000259" key="6">
    <source>
        <dbReference type="PROSITE" id="PS51783"/>
    </source>
</evidence>
<dbReference type="Gene3D" id="1.10.1540.10">
    <property type="entry name" value="BEACH domain"/>
    <property type="match status" value="1"/>
</dbReference>
<dbReference type="Pfam" id="PF02138">
    <property type="entry name" value="Beach"/>
    <property type="match status" value="1"/>
</dbReference>
<dbReference type="SMART" id="SM00320">
    <property type="entry name" value="WD40"/>
    <property type="match status" value="4"/>
</dbReference>
<feature type="region of interest" description="Disordered" evidence="4">
    <location>
        <begin position="1227"/>
        <end position="1299"/>
    </location>
</feature>
<dbReference type="Gene3D" id="2.130.10.10">
    <property type="entry name" value="YVTN repeat-like/Quinoprotein amine dehydrogenase"/>
    <property type="match status" value="1"/>
</dbReference>
<keyword evidence="1 3" id="KW-0853">WD repeat</keyword>
<dbReference type="InterPro" id="IPR015943">
    <property type="entry name" value="WD40/YVTN_repeat-like_dom_sf"/>
</dbReference>
<dbReference type="Proteomes" id="UP001212997">
    <property type="component" value="Unassembled WGS sequence"/>
</dbReference>
<evidence type="ECO:0000256" key="2">
    <source>
        <dbReference type="ARBA" id="ARBA00022737"/>
    </source>
</evidence>
<dbReference type="EMBL" id="JANAWD010000094">
    <property type="protein sequence ID" value="KAJ3487361.1"/>
    <property type="molecule type" value="Genomic_DNA"/>
</dbReference>
<dbReference type="Pfam" id="PF23295">
    <property type="entry name" value="Arm_4"/>
    <property type="match status" value="1"/>
</dbReference>
<feature type="compositionally biased region" description="Basic and acidic residues" evidence="4">
    <location>
        <begin position="1227"/>
        <end position="1256"/>
    </location>
</feature>
<evidence type="ECO:0000256" key="1">
    <source>
        <dbReference type="ARBA" id="ARBA00022574"/>
    </source>
</evidence>
<dbReference type="InterPro" id="IPR000409">
    <property type="entry name" value="BEACH_dom"/>
</dbReference>
<dbReference type="CDD" id="cd06071">
    <property type="entry name" value="Beach"/>
    <property type="match status" value="1"/>
</dbReference>
<protein>
    <recommendedName>
        <fullName evidence="9">Beach-domain-containing protein</fullName>
    </recommendedName>
</protein>
<feature type="repeat" description="WD" evidence="3">
    <location>
        <begin position="1879"/>
        <end position="1920"/>
    </location>
</feature>
<dbReference type="InterPro" id="IPR036372">
    <property type="entry name" value="BEACH_dom_sf"/>
</dbReference>
<feature type="region of interest" description="Disordered" evidence="4">
    <location>
        <begin position="1"/>
        <end position="46"/>
    </location>
</feature>
<dbReference type="InterPro" id="IPR023362">
    <property type="entry name" value="PH-BEACH_dom"/>
</dbReference>
<feature type="domain" description="BEACH-type PH" evidence="6">
    <location>
        <begin position="1306"/>
        <end position="1428"/>
    </location>
</feature>
<dbReference type="InterPro" id="IPR013320">
    <property type="entry name" value="ConA-like_dom_sf"/>
</dbReference>
<dbReference type="PROSITE" id="PS50082">
    <property type="entry name" value="WD_REPEATS_2"/>
    <property type="match status" value="1"/>
</dbReference>
<dbReference type="PROSITE" id="PS00678">
    <property type="entry name" value="WD_REPEATS_1"/>
    <property type="match status" value="1"/>
</dbReference>
<dbReference type="InterPro" id="IPR001680">
    <property type="entry name" value="WD40_rpt"/>
</dbReference>
<evidence type="ECO:0000313" key="8">
    <source>
        <dbReference type="Proteomes" id="UP001212997"/>
    </source>
</evidence>
<dbReference type="PROSITE" id="PS50197">
    <property type="entry name" value="BEACH"/>
    <property type="match status" value="1"/>
</dbReference>
<dbReference type="PANTHER" id="PTHR46108:SF4">
    <property type="entry name" value="BLUE CHEESE"/>
    <property type="match status" value="1"/>
</dbReference>
<gene>
    <name evidence="7" type="ORF">NLI96_g3599</name>
</gene>
<accession>A0AAD5VBX1</accession>
<reference evidence="7" key="1">
    <citation type="submission" date="2022-07" db="EMBL/GenBank/DDBJ databases">
        <title>Genome Sequence of Physisporinus lineatus.</title>
        <authorList>
            <person name="Buettner E."/>
        </authorList>
    </citation>
    <scope>NUCLEOTIDE SEQUENCE</scope>
    <source>
        <strain evidence="7">VT162</strain>
    </source>
</reference>
<dbReference type="SUPFAM" id="SSF50729">
    <property type="entry name" value="PH domain-like"/>
    <property type="match status" value="1"/>
</dbReference>
<organism evidence="7 8">
    <name type="scientific">Meripilus lineatus</name>
    <dbReference type="NCBI Taxonomy" id="2056292"/>
    <lineage>
        <taxon>Eukaryota</taxon>
        <taxon>Fungi</taxon>
        <taxon>Dikarya</taxon>
        <taxon>Basidiomycota</taxon>
        <taxon>Agaricomycotina</taxon>
        <taxon>Agaricomycetes</taxon>
        <taxon>Polyporales</taxon>
        <taxon>Meripilaceae</taxon>
        <taxon>Meripilus</taxon>
    </lineage>
</organism>
<dbReference type="SMART" id="SM01026">
    <property type="entry name" value="Beach"/>
    <property type="match status" value="1"/>
</dbReference>
<keyword evidence="8" id="KW-1185">Reference proteome</keyword>
<dbReference type="Gene3D" id="2.60.120.200">
    <property type="match status" value="1"/>
</dbReference>
<evidence type="ECO:0000256" key="4">
    <source>
        <dbReference type="SAM" id="MobiDB-lite"/>
    </source>
</evidence>
<dbReference type="SUPFAM" id="SSF49899">
    <property type="entry name" value="Concanavalin A-like lectins/glucanases"/>
    <property type="match status" value="1"/>
</dbReference>
<feature type="domain" description="BEACH" evidence="5">
    <location>
        <begin position="1466"/>
        <end position="1736"/>
    </location>
</feature>
<dbReference type="InterPro" id="IPR011993">
    <property type="entry name" value="PH-like_dom_sf"/>
</dbReference>
<feature type="compositionally biased region" description="Polar residues" evidence="4">
    <location>
        <begin position="12"/>
        <end position="21"/>
    </location>
</feature>
<dbReference type="InterPro" id="IPR056252">
    <property type="entry name" value="Alfy-like_Arm-like"/>
</dbReference>
<evidence type="ECO:0000256" key="3">
    <source>
        <dbReference type="PROSITE-ProRule" id="PRU00221"/>
    </source>
</evidence>
<dbReference type="InterPro" id="IPR051944">
    <property type="entry name" value="BEACH_domain_protein"/>
</dbReference>
<name>A0AAD5VBX1_9APHY</name>